<evidence type="ECO:0000256" key="1">
    <source>
        <dbReference type="SAM" id="Phobius"/>
    </source>
</evidence>
<dbReference type="RefSeq" id="WP_190384071.1">
    <property type="nucleotide sequence ID" value="NZ_JACJQT010000066.1"/>
</dbReference>
<feature type="transmembrane region" description="Helical" evidence="1">
    <location>
        <begin position="33"/>
        <end position="52"/>
    </location>
</feature>
<comment type="caution">
    <text evidence="2">The sequence shown here is derived from an EMBL/GenBank/DDBJ whole genome shotgun (WGS) entry which is preliminary data.</text>
</comment>
<dbReference type="EMBL" id="JACJQT010000066">
    <property type="protein sequence ID" value="MBD2280590.1"/>
    <property type="molecule type" value="Genomic_DNA"/>
</dbReference>
<reference evidence="2 3" key="1">
    <citation type="journal article" date="2020" name="ISME J.">
        <title>Comparative genomics reveals insights into cyanobacterial evolution and habitat adaptation.</title>
        <authorList>
            <person name="Chen M.Y."/>
            <person name="Teng W.K."/>
            <person name="Zhao L."/>
            <person name="Hu C.X."/>
            <person name="Zhou Y.K."/>
            <person name="Han B.P."/>
            <person name="Song L.R."/>
            <person name="Shu W.S."/>
        </authorList>
    </citation>
    <scope>NUCLEOTIDE SEQUENCE [LARGE SCALE GENOMIC DNA]</scope>
    <source>
        <strain evidence="2 3">FACHB-1040</strain>
    </source>
</reference>
<organism evidence="2 3">
    <name type="scientific">Aphanizomenon flos-aquae FACHB-1040</name>
    <dbReference type="NCBI Taxonomy" id="2692887"/>
    <lineage>
        <taxon>Bacteria</taxon>
        <taxon>Bacillati</taxon>
        <taxon>Cyanobacteriota</taxon>
        <taxon>Cyanophyceae</taxon>
        <taxon>Nostocales</taxon>
        <taxon>Aphanizomenonaceae</taxon>
        <taxon>Aphanizomenon</taxon>
    </lineage>
</organism>
<keyword evidence="1" id="KW-0472">Membrane</keyword>
<keyword evidence="1" id="KW-0812">Transmembrane</keyword>
<evidence type="ECO:0000313" key="3">
    <source>
        <dbReference type="Proteomes" id="UP000606721"/>
    </source>
</evidence>
<protein>
    <submittedName>
        <fullName evidence="2">Uncharacterized protein</fullName>
    </submittedName>
</protein>
<gene>
    <name evidence="2" type="ORF">H6F99_20625</name>
</gene>
<evidence type="ECO:0000313" key="2">
    <source>
        <dbReference type="EMBL" id="MBD2280590.1"/>
    </source>
</evidence>
<sequence>MKAVVSSALLFAGVVFVSSGVLTCVFGPTTELRYSNGLFSIAGAILLAAIYMKDW</sequence>
<proteinExistence type="predicted"/>
<keyword evidence="3" id="KW-1185">Reference proteome</keyword>
<keyword evidence="1" id="KW-1133">Transmembrane helix</keyword>
<dbReference type="Proteomes" id="UP000606721">
    <property type="component" value="Unassembled WGS sequence"/>
</dbReference>
<accession>A0ABR8C1E3</accession>
<name>A0ABR8C1E3_APHFL</name>